<keyword evidence="6 9" id="KW-0812">Transmembrane</keyword>
<feature type="transmembrane region" description="Helical" evidence="9">
    <location>
        <begin position="229"/>
        <end position="249"/>
    </location>
</feature>
<keyword evidence="2" id="KW-0813">Transport</keyword>
<reference evidence="10 11" key="1">
    <citation type="submission" date="2018-05" db="EMBL/GenBank/DDBJ databases">
        <title>The Hungate 1000. A catalogue of reference genomes from the rumen microbiome.</title>
        <authorList>
            <person name="Kelly W."/>
        </authorList>
    </citation>
    <scope>NUCLEOTIDE SEQUENCE [LARGE SCALE GENOMIC DNA]</scope>
    <source>
        <strain evidence="10 11">NLAE-zl-C242</strain>
    </source>
</reference>
<evidence type="ECO:0000256" key="9">
    <source>
        <dbReference type="SAM" id="Phobius"/>
    </source>
</evidence>
<keyword evidence="5" id="KW-0598">Phosphotransferase system</keyword>
<dbReference type="EMBL" id="QGDL01000009">
    <property type="protein sequence ID" value="PWJ28207.1"/>
    <property type="molecule type" value="Genomic_DNA"/>
</dbReference>
<feature type="transmembrane region" description="Helical" evidence="9">
    <location>
        <begin position="185"/>
        <end position="209"/>
    </location>
</feature>
<dbReference type="OrthoDB" id="9795582at2"/>
<keyword evidence="11" id="KW-1185">Reference proteome</keyword>
<evidence type="ECO:0000313" key="10">
    <source>
        <dbReference type="EMBL" id="PWJ28207.1"/>
    </source>
</evidence>
<dbReference type="AlphaFoldDB" id="A0A2Y9C5P2"/>
<dbReference type="Pfam" id="PF03613">
    <property type="entry name" value="EIID-AGA"/>
    <property type="match status" value="1"/>
</dbReference>
<dbReference type="RefSeq" id="WP_109732019.1">
    <property type="nucleotide sequence ID" value="NZ_BAAACK010000009.1"/>
</dbReference>
<dbReference type="InterPro" id="IPR004704">
    <property type="entry name" value="PTS_IID_man"/>
</dbReference>
<dbReference type="PANTHER" id="PTHR32502">
    <property type="entry name" value="N-ACETYLGALACTOSAMINE PERMEASE II COMPONENT-RELATED"/>
    <property type="match status" value="1"/>
</dbReference>
<dbReference type="GO" id="GO:0005886">
    <property type="term" value="C:plasma membrane"/>
    <property type="evidence" value="ECO:0007669"/>
    <property type="project" value="UniProtKB-SubCell"/>
</dbReference>
<sequence length="276" mass="30012">MAENQEKESVLTKKDIRKAYNGWHQWAEVGHSYERMQGIGMCRSQLHILEKLYKDNPEGLKKALKRQSELFNTEGCIGATVVGATVSMEETMVELPEEEKNSIITSLKVGLMGPFAGLGDSLNWTVLKPIFLGIGCDLAIKGNPLGAVIAIIFAVLMYLEGRYLYQMGYRMGKSAFTAILGGNLISKLTTISSILGMFMMGALGASYVSLATPIEIVIGNNDAIVLQEALDSIVGGILPLGALFLIHFIMKKTNRYGLICLSVMAVSVVGSFFGIF</sequence>
<keyword evidence="8 9" id="KW-0472">Membrane</keyword>
<keyword evidence="3" id="KW-1003">Cell membrane</keyword>
<evidence type="ECO:0000313" key="11">
    <source>
        <dbReference type="Proteomes" id="UP000245845"/>
    </source>
</evidence>
<organism evidence="10 11">
    <name type="scientific">Faecalicatena orotica</name>
    <dbReference type="NCBI Taxonomy" id="1544"/>
    <lineage>
        <taxon>Bacteria</taxon>
        <taxon>Bacillati</taxon>
        <taxon>Bacillota</taxon>
        <taxon>Clostridia</taxon>
        <taxon>Lachnospirales</taxon>
        <taxon>Lachnospiraceae</taxon>
        <taxon>Faecalicatena</taxon>
    </lineage>
</organism>
<dbReference type="GO" id="GO:0009401">
    <property type="term" value="P:phosphoenolpyruvate-dependent sugar phosphotransferase system"/>
    <property type="evidence" value="ECO:0007669"/>
    <property type="project" value="UniProtKB-KW"/>
</dbReference>
<feature type="transmembrane region" description="Helical" evidence="9">
    <location>
        <begin position="145"/>
        <end position="165"/>
    </location>
</feature>
<accession>A0A2Y9C5P2</accession>
<comment type="subcellular location">
    <subcellularLocation>
        <location evidence="1">Cell membrane</location>
        <topology evidence="1">Multi-pass membrane protein</topology>
    </subcellularLocation>
</comment>
<keyword evidence="4" id="KW-0762">Sugar transport</keyword>
<dbReference type="InterPro" id="IPR050303">
    <property type="entry name" value="GatZ_KbaZ_carbometab"/>
</dbReference>
<proteinExistence type="predicted"/>
<dbReference type="PROSITE" id="PS51108">
    <property type="entry name" value="PTS_EIID"/>
    <property type="match status" value="1"/>
</dbReference>
<feature type="transmembrane region" description="Helical" evidence="9">
    <location>
        <begin position="256"/>
        <end position="275"/>
    </location>
</feature>
<evidence type="ECO:0000256" key="4">
    <source>
        <dbReference type="ARBA" id="ARBA00022597"/>
    </source>
</evidence>
<evidence type="ECO:0000256" key="6">
    <source>
        <dbReference type="ARBA" id="ARBA00022692"/>
    </source>
</evidence>
<evidence type="ECO:0000256" key="8">
    <source>
        <dbReference type="ARBA" id="ARBA00023136"/>
    </source>
</evidence>
<gene>
    <name evidence="10" type="ORF">A8806_10986</name>
</gene>
<dbReference type="Proteomes" id="UP000245845">
    <property type="component" value="Unassembled WGS sequence"/>
</dbReference>
<evidence type="ECO:0000256" key="1">
    <source>
        <dbReference type="ARBA" id="ARBA00004651"/>
    </source>
</evidence>
<comment type="caution">
    <text evidence="10">The sequence shown here is derived from an EMBL/GenBank/DDBJ whole genome shotgun (WGS) entry which is preliminary data.</text>
</comment>
<evidence type="ECO:0000256" key="7">
    <source>
        <dbReference type="ARBA" id="ARBA00022989"/>
    </source>
</evidence>
<dbReference type="PANTHER" id="PTHR32502:SF5">
    <property type="entry name" value="N-ACETYLGALACTOSAMINE PERMEASE IID COMPONENT-RELATED"/>
    <property type="match status" value="1"/>
</dbReference>
<name>A0A2Y9C5P2_9FIRM</name>
<keyword evidence="7 9" id="KW-1133">Transmembrane helix</keyword>
<evidence type="ECO:0000256" key="3">
    <source>
        <dbReference type="ARBA" id="ARBA00022475"/>
    </source>
</evidence>
<evidence type="ECO:0000256" key="5">
    <source>
        <dbReference type="ARBA" id="ARBA00022683"/>
    </source>
</evidence>
<protein>
    <submittedName>
        <fullName evidence="10">D-glucosaminate-specific PTS system IID component</fullName>
    </submittedName>
</protein>
<evidence type="ECO:0000256" key="2">
    <source>
        <dbReference type="ARBA" id="ARBA00022448"/>
    </source>
</evidence>